<evidence type="ECO:0000313" key="2">
    <source>
        <dbReference type="EMBL" id="GBM03610.1"/>
    </source>
</evidence>
<accession>A0A4Y2CH05</accession>
<reference evidence="2 3" key="1">
    <citation type="journal article" date="2019" name="Sci. Rep.">
        <title>Orb-weaving spider Araneus ventricosus genome elucidates the spidroin gene catalogue.</title>
        <authorList>
            <person name="Kono N."/>
            <person name="Nakamura H."/>
            <person name="Ohtoshi R."/>
            <person name="Moran D.A.P."/>
            <person name="Shinohara A."/>
            <person name="Yoshida Y."/>
            <person name="Fujiwara M."/>
            <person name="Mori M."/>
            <person name="Tomita M."/>
            <person name="Arakawa K."/>
        </authorList>
    </citation>
    <scope>NUCLEOTIDE SEQUENCE [LARGE SCALE GENOMIC DNA]</scope>
</reference>
<dbReference type="Proteomes" id="UP000499080">
    <property type="component" value="Unassembled WGS sequence"/>
</dbReference>
<comment type="caution">
    <text evidence="2">The sequence shown here is derived from an EMBL/GenBank/DDBJ whole genome shotgun (WGS) entry which is preliminary data.</text>
</comment>
<proteinExistence type="predicted"/>
<feature type="region of interest" description="Disordered" evidence="1">
    <location>
        <begin position="1"/>
        <end position="33"/>
    </location>
</feature>
<dbReference type="EMBL" id="BGPR01163220">
    <property type="protein sequence ID" value="GBM03610.1"/>
    <property type="molecule type" value="Genomic_DNA"/>
</dbReference>
<name>A0A4Y2CH05_ARAVE</name>
<feature type="compositionally biased region" description="Polar residues" evidence="1">
    <location>
        <begin position="18"/>
        <end position="33"/>
    </location>
</feature>
<feature type="non-terminal residue" evidence="2">
    <location>
        <position position="33"/>
    </location>
</feature>
<evidence type="ECO:0000313" key="3">
    <source>
        <dbReference type="Proteomes" id="UP000499080"/>
    </source>
</evidence>
<organism evidence="2 3">
    <name type="scientific">Araneus ventricosus</name>
    <name type="common">Orbweaver spider</name>
    <name type="synonym">Epeira ventricosa</name>
    <dbReference type="NCBI Taxonomy" id="182803"/>
    <lineage>
        <taxon>Eukaryota</taxon>
        <taxon>Metazoa</taxon>
        <taxon>Ecdysozoa</taxon>
        <taxon>Arthropoda</taxon>
        <taxon>Chelicerata</taxon>
        <taxon>Arachnida</taxon>
        <taxon>Araneae</taxon>
        <taxon>Araneomorphae</taxon>
        <taxon>Entelegynae</taxon>
        <taxon>Araneoidea</taxon>
        <taxon>Araneidae</taxon>
        <taxon>Araneus</taxon>
    </lineage>
</organism>
<keyword evidence="3" id="KW-1185">Reference proteome</keyword>
<dbReference type="AlphaFoldDB" id="A0A4Y2CH05"/>
<sequence>MQRSNSLTRRSPDRNSKGTKSTDQGPANDESNC</sequence>
<evidence type="ECO:0000256" key="1">
    <source>
        <dbReference type="SAM" id="MobiDB-lite"/>
    </source>
</evidence>
<gene>
    <name evidence="2" type="ORF">AVEN_132949_1</name>
</gene>
<protein>
    <submittedName>
        <fullName evidence="2">Uncharacterized protein</fullName>
    </submittedName>
</protein>